<name>M0DTR6_9EURY</name>
<accession>M0DTR6</accession>
<proteinExistence type="predicted"/>
<evidence type="ECO:0000313" key="2">
    <source>
        <dbReference type="Proteomes" id="UP000011523"/>
    </source>
</evidence>
<comment type="caution">
    <text evidence="1">The sequence shown here is derived from an EMBL/GenBank/DDBJ whole genome shotgun (WGS) entry which is preliminary data.</text>
</comment>
<dbReference type="AlphaFoldDB" id="M0DTR6"/>
<dbReference type="Pfam" id="PF25941">
    <property type="entry name" value="PDDEXK_16"/>
    <property type="match status" value="1"/>
</dbReference>
<gene>
    <name evidence="1" type="ORF">C472_05763</name>
</gene>
<sequence>MSGSQDPLAAAKRAGHNAEHHVLDAVGELEPTSGEEHWDAVAETAIFPRDDLPFAGLCVVEAGLPVEIKSAMVVQTTAQRRGRYKLRESQHEALVERRGVYCFLVCEPRPAREPIAMKIVPARSVGGLVDANASWRDELDGRGRKAQLAWSNIFDPTEVE</sequence>
<dbReference type="Proteomes" id="UP000011523">
    <property type="component" value="Unassembled WGS sequence"/>
</dbReference>
<dbReference type="OrthoDB" id="190864at2157"/>
<evidence type="ECO:0000313" key="1">
    <source>
        <dbReference type="EMBL" id="ELZ38895.1"/>
    </source>
</evidence>
<dbReference type="RefSeq" id="WP_006628843.1">
    <property type="nucleotide sequence ID" value="NZ_AOJD01000032.1"/>
</dbReference>
<organism evidence="1 2">
    <name type="scientific">Halorubrum tebenquichense DSM 14210</name>
    <dbReference type="NCBI Taxonomy" id="1227485"/>
    <lineage>
        <taxon>Archaea</taxon>
        <taxon>Methanobacteriati</taxon>
        <taxon>Methanobacteriota</taxon>
        <taxon>Stenosarchaea group</taxon>
        <taxon>Halobacteria</taxon>
        <taxon>Halobacteriales</taxon>
        <taxon>Haloferacaceae</taxon>
        <taxon>Halorubrum</taxon>
    </lineage>
</organism>
<dbReference type="InterPro" id="IPR058715">
    <property type="entry name" value="PDDEXK_nuclease-rel"/>
</dbReference>
<reference evidence="1 2" key="1">
    <citation type="journal article" date="2014" name="PLoS Genet.">
        <title>Phylogenetically driven sequencing of extremely halophilic archaea reveals strategies for static and dynamic osmo-response.</title>
        <authorList>
            <person name="Becker E.A."/>
            <person name="Seitzer P.M."/>
            <person name="Tritt A."/>
            <person name="Larsen D."/>
            <person name="Krusor M."/>
            <person name="Yao A.I."/>
            <person name="Wu D."/>
            <person name="Madern D."/>
            <person name="Eisen J.A."/>
            <person name="Darling A.E."/>
            <person name="Facciotti M.T."/>
        </authorList>
    </citation>
    <scope>NUCLEOTIDE SEQUENCE [LARGE SCALE GENOMIC DNA]</scope>
    <source>
        <strain evidence="1 2">DSM 14210</strain>
    </source>
</reference>
<keyword evidence="2" id="KW-1185">Reference proteome</keyword>
<evidence type="ECO:0008006" key="3">
    <source>
        <dbReference type="Google" id="ProtNLM"/>
    </source>
</evidence>
<dbReference type="EMBL" id="AOJD01000032">
    <property type="protein sequence ID" value="ELZ38895.1"/>
    <property type="molecule type" value="Genomic_DNA"/>
</dbReference>
<dbReference type="PATRIC" id="fig|1227485.3.peg.1109"/>
<protein>
    <recommendedName>
        <fullName evidence="3">PD(D/E)XK endonuclease domain-containing protein</fullName>
    </recommendedName>
</protein>